<reference evidence="1" key="1">
    <citation type="submission" date="2022-12" db="EMBL/GenBank/DDBJ databases">
        <title>Genome Sequence of Lasiodiplodia mahajangana.</title>
        <authorList>
            <person name="Buettner E."/>
        </authorList>
    </citation>
    <scope>NUCLEOTIDE SEQUENCE</scope>
    <source>
        <strain evidence="1">VT137</strain>
    </source>
</reference>
<dbReference type="EMBL" id="JAPUUL010000984">
    <property type="protein sequence ID" value="KAJ8128711.1"/>
    <property type="molecule type" value="Genomic_DNA"/>
</dbReference>
<protein>
    <submittedName>
        <fullName evidence="1">Uncharacterized protein</fullName>
    </submittedName>
</protein>
<keyword evidence="2" id="KW-1185">Reference proteome</keyword>
<name>A0ACC2JMM2_9PEZI</name>
<sequence length="359" mass="40965">MPENPVEGQRYFNGEIAENANRQVKDYLHERVSVFRQLNELREQGWQNPAGDQFFENQRKRADNPNGRQASYFFKMMKRIAQELHSATDVFSIKTLDNVQPSILDWCMAPGGFLSAAMYHNRGARCRAFSLPPENGGHEVQLSSKARITVNYLDLNLLAADMGADVISPTHPEAGSFLPSQLSPGDIFDLIICDGQVLRTHQRPQYRENLESPRLTLVQLALGLEHIRPGGKMVILMHKIESWRCVWFLHVFSKFSTVRVFKPMRDHAKRSSCYVVAFDIQPRHQHAKEAVRMWKQAWRAATFGTEETYKQLTQPSQAIVEEVLDSFGPEFIKLATNVWETQAAALAQAPFIQTQSTSF</sequence>
<organism evidence="1 2">
    <name type="scientific">Lasiodiplodia mahajangana</name>
    <dbReference type="NCBI Taxonomy" id="1108764"/>
    <lineage>
        <taxon>Eukaryota</taxon>
        <taxon>Fungi</taxon>
        <taxon>Dikarya</taxon>
        <taxon>Ascomycota</taxon>
        <taxon>Pezizomycotina</taxon>
        <taxon>Dothideomycetes</taxon>
        <taxon>Dothideomycetes incertae sedis</taxon>
        <taxon>Botryosphaeriales</taxon>
        <taxon>Botryosphaeriaceae</taxon>
        <taxon>Lasiodiplodia</taxon>
    </lineage>
</organism>
<evidence type="ECO:0000313" key="1">
    <source>
        <dbReference type="EMBL" id="KAJ8128711.1"/>
    </source>
</evidence>
<accession>A0ACC2JMM2</accession>
<gene>
    <name evidence="1" type="ORF">O1611_g4922</name>
</gene>
<dbReference type="Proteomes" id="UP001153332">
    <property type="component" value="Unassembled WGS sequence"/>
</dbReference>
<evidence type="ECO:0000313" key="2">
    <source>
        <dbReference type="Proteomes" id="UP001153332"/>
    </source>
</evidence>
<proteinExistence type="predicted"/>
<comment type="caution">
    <text evidence="1">The sequence shown here is derived from an EMBL/GenBank/DDBJ whole genome shotgun (WGS) entry which is preliminary data.</text>
</comment>